<accession>A0AAV1QBC5</accession>
<gene>
    <name evidence="1" type="ORF">FSCOSCO3_A008119</name>
</gene>
<comment type="caution">
    <text evidence="1">The sequence shown here is derived from an EMBL/GenBank/DDBJ whole genome shotgun (WGS) entry which is preliminary data.</text>
</comment>
<evidence type="ECO:0000313" key="1">
    <source>
        <dbReference type="EMBL" id="CAK6979876.1"/>
    </source>
</evidence>
<evidence type="ECO:0000313" key="2">
    <source>
        <dbReference type="Proteomes" id="UP001314229"/>
    </source>
</evidence>
<dbReference type="Proteomes" id="UP001314229">
    <property type="component" value="Unassembled WGS sequence"/>
</dbReference>
<organism evidence="1 2">
    <name type="scientific">Scomber scombrus</name>
    <name type="common">Atlantic mackerel</name>
    <name type="synonym">Scomber vernalis</name>
    <dbReference type="NCBI Taxonomy" id="13677"/>
    <lineage>
        <taxon>Eukaryota</taxon>
        <taxon>Metazoa</taxon>
        <taxon>Chordata</taxon>
        <taxon>Craniata</taxon>
        <taxon>Vertebrata</taxon>
        <taxon>Euteleostomi</taxon>
        <taxon>Actinopterygii</taxon>
        <taxon>Neopterygii</taxon>
        <taxon>Teleostei</taxon>
        <taxon>Neoteleostei</taxon>
        <taxon>Acanthomorphata</taxon>
        <taxon>Pelagiaria</taxon>
        <taxon>Scombriformes</taxon>
        <taxon>Scombridae</taxon>
        <taxon>Scomber</taxon>
    </lineage>
</organism>
<name>A0AAV1QBC5_SCOSC</name>
<reference evidence="1 2" key="1">
    <citation type="submission" date="2024-01" db="EMBL/GenBank/DDBJ databases">
        <authorList>
            <person name="Alioto T."/>
            <person name="Alioto T."/>
            <person name="Gomez Garrido J."/>
        </authorList>
    </citation>
    <scope>NUCLEOTIDE SEQUENCE [LARGE SCALE GENOMIC DNA]</scope>
</reference>
<dbReference type="EMBL" id="CAWUFR010000621">
    <property type="protein sequence ID" value="CAK6979876.1"/>
    <property type="molecule type" value="Genomic_DNA"/>
</dbReference>
<dbReference type="AlphaFoldDB" id="A0AAV1QBC5"/>
<keyword evidence="2" id="KW-1185">Reference proteome</keyword>
<proteinExistence type="predicted"/>
<sequence>MDNIFCSRLEKQYENTCKVYKRVKDVTFPGVEVFSFHEHELFYLYIVLVEPVLVFSGHEPKGGFTDNEDGGFEQPLVLPNVIRKFLWETFSERGLKMLLGGSFIQAFNDQSWPDVPPLNHTLPLEFDGHHGANEVICTAII</sequence>
<protein>
    <submittedName>
        <fullName evidence="1">LOW QUALITY PROTEIN: protein-methionine sulfoxide oxidase mical3a-like</fullName>
    </submittedName>
</protein>